<dbReference type="OrthoDB" id="7585546at2"/>
<name>A0A5M6ISD0_9PROT</name>
<comment type="caution">
    <text evidence="2">The sequence shown here is derived from an EMBL/GenBank/DDBJ whole genome shotgun (WGS) entry which is preliminary data.</text>
</comment>
<proteinExistence type="predicted"/>
<feature type="signal peptide" evidence="1">
    <location>
        <begin position="1"/>
        <end position="23"/>
    </location>
</feature>
<feature type="chain" id="PRO_5024281974" evidence="1">
    <location>
        <begin position="24"/>
        <end position="227"/>
    </location>
</feature>
<dbReference type="AlphaFoldDB" id="A0A5M6ISD0"/>
<gene>
    <name evidence="2" type="ORF">F1189_15710</name>
</gene>
<dbReference type="Proteomes" id="UP000325255">
    <property type="component" value="Unassembled WGS sequence"/>
</dbReference>
<dbReference type="RefSeq" id="WP_150041776.1">
    <property type="nucleotide sequence ID" value="NZ_OW485601.1"/>
</dbReference>
<dbReference type="EMBL" id="VWPK01000023">
    <property type="protein sequence ID" value="KAA5611213.1"/>
    <property type="molecule type" value="Genomic_DNA"/>
</dbReference>
<keyword evidence="1" id="KW-0732">Signal</keyword>
<dbReference type="PROSITE" id="PS51257">
    <property type="entry name" value="PROKAR_LIPOPROTEIN"/>
    <property type="match status" value="1"/>
</dbReference>
<protein>
    <submittedName>
        <fullName evidence="2">DUF3313 domain-containing protein</fullName>
    </submittedName>
</protein>
<organism evidence="2 3">
    <name type="scientific">Rhodovastum atsumiense</name>
    <dbReference type="NCBI Taxonomy" id="504468"/>
    <lineage>
        <taxon>Bacteria</taxon>
        <taxon>Pseudomonadati</taxon>
        <taxon>Pseudomonadota</taxon>
        <taxon>Alphaproteobacteria</taxon>
        <taxon>Acetobacterales</taxon>
        <taxon>Acetobacteraceae</taxon>
        <taxon>Rhodovastum</taxon>
    </lineage>
</organism>
<reference evidence="2 3" key="1">
    <citation type="submission" date="2019-09" db="EMBL/GenBank/DDBJ databases">
        <title>Genome sequence of Rhodovastum atsumiense, a diverse member of the Acetobacteraceae family of non-sulfur purple photosynthetic bacteria.</title>
        <authorList>
            <person name="Meyer T."/>
            <person name="Kyndt J."/>
        </authorList>
    </citation>
    <scope>NUCLEOTIDE SEQUENCE [LARGE SCALE GENOMIC DNA]</scope>
    <source>
        <strain evidence="2 3">DSM 21279</strain>
    </source>
</reference>
<evidence type="ECO:0000256" key="1">
    <source>
        <dbReference type="SAM" id="SignalP"/>
    </source>
</evidence>
<accession>A0A5M6ISD0</accession>
<sequence length="227" mass="23283">MRVTARAVIMASVLGLVAGCANTRPQAPPGIPEASAMAPSSSVAGRLTWIAQDANFAKYTSIIIPPVTVYDGADASWGDTSPADRATVAAYMQQQFTRAIAKQYPIVTAPGPTTARVQFQLVGIESNVPVAATVSRLVPAGLVANIASQAAGQPGSFSGSVTYAALIYDSTTNRLIAAAVNKKFPEALNIGATFSTVDAAKAGIDEGATQLAQGIQMLRSGRARTGS</sequence>
<dbReference type="InterPro" id="IPR021747">
    <property type="entry name" value="DUF3313"/>
</dbReference>
<evidence type="ECO:0000313" key="3">
    <source>
        <dbReference type="Proteomes" id="UP000325255"/>
    </source>
</evidence>
<evidence type="ECO:0000313" key="2">
    <source>
        <dbReference type="EMBL" id="KAA5611213.1"/>
    </source>
</evidence>
<dbReference type="Pfam" id="PF11769">
    <property type="entry name" value="DUF3313"/>
    <property type="match status" value="1"/>
</dbReference>
<keyword evidence="3" id="KW-1185">Reference proteome</keyword>